<keyword evidence="3" id="KW-1185">Reference proteome</keyword>
<gene>
    <name evidence="2" type="ORF">MEUPH1_LOCUS1994</name>
</gene>
<reference evidence="2 3" key="1">
    <citation type="submission" date="2023-01" db="EMBL/GenBank/DDBJ databases">
        <authorList>
            <person name="Whitehead M."/>
        </authorList>
    </citation>
    <scope>NUCLEOTIDE SEQUENCE [LARGE SCALE GENOMIC DNA]</scope>
</reference>
<protein>
    <recommendedName>
        <fullName evidence="1">Transposable element P transposase-like RNase H C-terminal domain-containing protein</fullName>
    </recommendedName>
</protein>
<proteinExistence type="predicted"/>
<name>A0AAV0VQ92_9HEMI</name>
<dbReference type="AlphaFoldDB" id="A0AAV0VQ92"/>
<organism evidence="2 3">
    <name type="scientific">Macrosiphum euphorbiae</name>
    <name type="common">potato aphid</name>
    <dbReference type="NCBI Taxonomy" id="13131"/>
    <lineage>
        <taxon>Eukaryota</taxon>
        <taxon>Metazoa</taxon>
        <taxon>Ecdysozoa</taxon>
        <taxon>Arthropoda</taxon>
        <taxon>Hexapoda</taxon>
        <taxon>Insecta</taxon>
        <taxon>Pterygota</taxon>
        <taxon>Neoptera</taxon>
        <taxon>Paraneoptera</taxon>
        <taxon>Hemiptera</taxon>
        <taxon>Sternorrhyncha</taxon>
        <taxon>Aphidomorpha</taxon>
        <taxon>Aphidoidea</taxon>
        <taxon>Aphididae</taxon>
        <taxon>Macrosiphini</taxon>
        <taxon>Macrosiphum</taxon>
    </lineage>
</organism>
<evidence type="ECO:0000313" key="2">
    <source>
        <dbReference type="EMBL" id="CAI6344921.1"/>
    </source>
</evidence>
<sequence length="178" mass="20299">MDKCFDSVNGSTLKAMDGKALRSAVTTNSGHLEFWNEAINVFQSMTFINSKGKKSKPPSLIHWIDTLKSFKFIWLKLHSNNLKFLIPRNINQDPLECLFGSSRQHSGRNINPDCFHFMTSFKTLLLNNFSSAKSLSFNCEADNLEPLTNLKNFLQINHTKNNNVSFSNDLLLQLKNNI</sequence>
<dbReference type="Pfam" id="PF21789">
    <property type="entry name" value="TNP-like_RNaseH_C"/>
    <property type="match status" value="1"/>
</dbReference>
<feature type="domain" description="Transposable element P transposase-like RNase H C-terminal" evidence="1">
    <location>
        <begin position="90"/>
        <end position="122"/>
    </location>
</feature>
<dbReference type="Proteomes" id="UP001160148">
    <property type="component" value="Unassembled WGS sequence"/>
</dbReference>
<evidence type="ECO:0000313" key="3">
    <source>
        <dbReference type="Proteomes" id="UP001160148"/>
    </source>
</evidence>
<accession>A0AAV0VQ92</accession>
<dbReference type="InterPro" id="IPR048367">
    <property type="entry name" value="TNP-like_RNaseH_C"/>
</dbReference>
<comment type="caution">
    <text evidence="2">The sequence shown here is derived from an EMBL/GenBank/DDBJ whole genome shotgun (WGS) entry which is preliminary data.</text>
</comment>
<dbReference type="EMBL" id="CARXXK010000001">
    <property type="protein sequence ID" value="CAI6344921.1"/>
    <property type="molecule type" value="Genomic_DNA"/>
</dbReference>
<evidence type="ECO:0000259" key="1">
    <source>
        <dbReference type="Pfam" id="PF21789"/>
    </source>
</evidence>